<dbReference type="Pfam" id="PF08447">
    <property type="entry name" value="PAS_3"/>
    <property type="match status" value="1"/>
</dbReference>
<dbReference type="Pfam" id="PF08448">
    <property type="entry name" value="PAS_4"/>
    <property type="match status" value="1"/>
</dbReference>
<evidence type="ECO:0008006" key="10">
    <source>
        <dbReference type="Google" id="ProtNLM"/>
    </source>
</evidence>
<dbReference type="PANTHER" id="PTHR44757">
    <property type="entry name" value="DIGUANYLATE CYCLASE DGCP"/>
    <property type="match status" value="1"/>
</dbReference>
<dbReference type="InterPro" id="IPR035965">
    <property type="entry name" value="PAS-like_dom_sf"/>
</dbReference>
<dbReference type="InterPro" id="IPR029095">
    <property type="entry name" value="NarX-like_N"/>
</dbReference>
<feature type="domain" description="PAS" evidence="6">
    <location>
        <begin position="308"/>
        <end position="349"/>
    </location>
</feature>
<dbReference type="SMART" id="SM00091">
    <property type="entry name" value="PAS"/>
    <property type="match status" value="4"/>
</dbReference>
<comment type="caution">
    <text evidence="8">The sequence shown here is derived from an EMBL/GenBank/DDBJ whole genome shotgun (WGS) entry which is preliminary data.</text>
</comment>
<dbReference type="PANTHER" id="PTHR44757:SF2">
    <property type="entry name" value="BIOFILM ARCHITECTURE MAINTENANCE PROTEIN MBAA"/>
    <property type="match status" value="1"/>
</dbReference>
<reference evidence="8 9" key="2">
    <citation type="journal article" date="2016" name="Microb. Ecol.">
        <title>Genome Characteristics of a Novel Type I Methanotroph (Sn10-6) Isolated from a Flooded Indian Rice Field.</title>
        <authorList>
            <person name="Rahalkar M.C."/>
            <person name="Pandit P.S."/>
            <person name="Dhakephalkar P.K."/>
            <person name="Pore S."/>
            <person name="Arora P."/>
            <person name="Kapse N."/>
        </authorList>
    </citation>
    <scope>NUCLEOTIDE SEQUENCE [LARGE SCALE GENOMIC DNA]</scope>
    <source>
        <strain evidence="8 9">Sn10-6</strain>
    </source>
</reference>
<dbReference type="SUPFAM" id="SSF55785">
    <property type="entry name" value="PYP-like sensor domain (PAS domain)"/>
    <property type="match status" value="4"/>
</dbReference>
<gene>
    <name evidence="8" type="ORF">VZ94_18770</name>
</gene>
<dbReference type="GO" id="GO:0016020">
    <property type="term" value="C:membrane"/>
    <property type="evidence" value="ECO:0007669"/>
    <property type="project" value="UniProtKB-SubCell"/>
</dbReference>
<sequence length="686" mass="78869">MFIGILLANYLVTEQYTHIYRHDAQLINLAGRQRMLVSRIAFLSTQTDEQSNAELVESIKTLRAEFTELMSSQEDLAHDVSIHYLYLSGNNPIAPRINQFLDAIAQKDTQQISVLYRKLLPDINNAVNVFSQQANHHADILHKIGLVIETFAVIFVMTGIHRRLLRRVHQAIAEQSLATVQLEQQKSQIRAIFDASSVPKALHSRGRILYINPAFTRRFGYTLADIQSLNDWWSLAYPDPSYRDWVREEWTKRLTRNQLGAPFEALEARITCKNGTICIVQIEAVSLQNDYQHVDWVTFFDITALHDATDRLQTLLETASDGIHVLDTKGNVIEFSHAFARMLGYSLEETACLNVSDWDAMIPKNLQLSTIAEILTNPTTFETKHRRKDGSVFDAEINAKAIELGGKTYLYASSRNITERKNMEAELHRREQYQRVLLDNFPFFVWLKDTDSRLLTANLHYARVAKVNSTKDLEGKTDFDFFPHDLAEKYVADDRTVIETQQSKHVQEEFVTETGERYWIETWKAPLIIDGEIAGTVGYSKDITEQRRAENEINRLKEQYEVLFTDSPDAYLVVAFEDGCILDCNRALETMMRGTRKDIIGKSVINISPPNQPDGSRSDVAGFEHIMRAYNQGYTCFEWVHRRLDNSDFWVEVTVSRTPFHGQDALLGAWRDITERKAMEKTVSRK</sequence>
<keyword evidence="9" id="KW-1185">Reference proteome</keyword>
<name>A0A0F3IEV9_9GAMM</name>
<accession>A0A0F3IEV9</accession>
<dbReference type="InterPro" id="IPR000014">
    <property type="entry name" value="PAS"/>
</dbReference>
<feature type="domain" description="PAC" evidence="7">
    <location>
        <begin position="379"/>
        <end position="429"/>
    </location>
</feature>
<evidence type="ECO:0000313" key="8">
    <source>
        <dbReference type="EMBL" id="KJV05355.1"/>
    </source>
</evidence>
<dbReference type="AlphaFoldDB" id="A0A0F3IEV9"/>
<evidence type="ECO:0000256" key="1">
    <source>
        <dbReference type="ARBA" id="ARBA00004141"/>
    </source>
</evidence>
<reference evidence="9" key="1">
    <citation type="submission" date="2015-03" db="EMBL/GenBank/DDBJ databases">
        <title>Draft genome sequence of a novel methanotroph (Sn10-6) isolated from flooded ricefield rhizosphere in India.</title>
        <authorList>
            <person name="Pandit P.S."/>
            <person name="Pore S.D."/>
            <person name="Arora P."/>
            <person name="Kapse N.G."/>
            <person name="Dhakephalkar P.K."/>
            <person name="Rahalkar M.C."/>
        </authorList>
    </citation>
    <scope>NUCLEOTIDE SEQUENCE [LARGE SCALE GENOMIC DNA]</scope>
    <source>
        <strain evidence="9">Sn10-6</strain>
    </source>
</reference>
<comment type="subcellular location">
    <subcellularLocation>
        <location evidence="1">Membrane</location>
        <topology evidence="1">Multi-pass membrane protein</topology>
    </subcellularLocation>
</comment>
<dbReference type="NCBIfam" id="TIGR00229">
    <property type="entry name" value="sensory_box"/>
    <property type="match status" value="4"/>
</dbReference>
<dbReference type="InterPro" id="IPR000700">
    <property type="entry name" value="PAS-assoc_C"/>
</dbReference>
<evidence type="ECO:0000256" key="5">
    <source>
        <dbReference type="SAM" id="Coils"/>
    </source>
</evidence>
<dbReference type="InterPro" id="IPR052155">
    <property type="entry name" value="Biofilm_reg_signaling"/>
</dbReference>
<feature type="domain" description="PAC" evidence="7">
    <location>
        <begin position="504"/>
        <end position="555"/>
    </location>
</feature>
<proteinExistence type="predicted"/>
<evidence type="ECO:0000313" key="9">
    <source>
        <dbReference type="Proteomes" id="UP000033684"/>
    </source>
</evidence>
<keyword evidence="4" id="KW-0472">Membrane</keyword>
<dbReference type="EMBL" id="LAJX01000242">
    <property type="protein sequence ID" value="KJV05355.1"/>
    <property type="molecule type" value="Genomic_DNA"/>
</dbReference>
<keyword evidence="5" id="KW-0175">Coiled coil</keyword>
<protein>
    <recommendedName>
        <fullName evidence="10">PAS domain S-box protein</fullName>
    </recommendedName>
</protein>
<dbReference type="Pfam" id="PF13426">
    <property type="entry name" value="PAS_9"/>
    <property type="match status" value="2"/>
</dbReference>
<dbReference type="Gene3D" id="3.30.450.20">
    <property type="entry name" value="PAS domain"/>
    <property type="match status" value="4"/>
</dbReference>
<keyword evidence="3" id="KW-1133">Transmembrane helix</keyword>
<dbReference type="InterPro" id="IPR001610">
    <property type="entry name" value="PAC"/>
</dbReference>
<evidence type="ECO:0000256" key="4">
    <source>
        <dbReference type="ARBA" id="ARBA00023136"/>
    </source>
</evidence>
<dbReference type="SMART" id="SM00086">
    <property type="entry name" value="PAC"/>
    <property type="match status" value="4"/>
</dbReference>
<keyword evidence="2" id="KW-0812">Transmembrane</keyword>
<dbReference type="CDD" id="cd00130">
    <property type="entry name" value="PAS"/>
    <property type="match status" value="4"/>
</dbReference>
<evidence type="ECO:0000259" key="6">
    <source>
        <dbReference type="PROSITE" id="PS50112"/>
    </source>
</evidence>
<organism evidence="8 9">
    <name type="scientific">Methylocucumis oryzae</name>
    <dbReference type="NCBI Taxonomy" id="1632867"/>
    <lineage>
        <taxon>Bacteria</taxon>
        <taxon>Pseudomonadati</taxon>
        <taxon>Pseudomonadota</taxon>
        <taxon>Gammaproteobacteria</taxon>
        <taxon>Methylococcales</taxon>
        <taxon>Methylococcaceae</taxon>
        <taxon>Methylocucumis</taxon>
    </lineage>
</organism>
<dbReference type="PROSITE" id="PS50113">
    <property type="entry name" value="PAC"/>
    <property type="match status" value="2"/>
</dbReference>
<dbReference type="InterPro" id="IPR013655">
    <property type="entry name" value="PAS_fold_3"/>
</dbReference>
<dbReference type="Proteomes" id="UP000033684">
    <property type="component" value="Unassembled WGS sequence"/>
</dbReference>
<dbReference type="PROSITE" id="PS50112">
    <property type="entry name" value="PAS"/>
    <property type="match status" value="2"/>
</dbReference>
<evidence type="ECO:0000256" key="2">
    <source>
        <dbReference type="ARBA" id="ARBA00022692"/>
    </source>
</evidence>
<feature type="coiled-coil region" evidence="5">
    <location>
        <begin position="539"/>
        <end position="566"/>
    </location>
</feature>
<dbReference type="Pfam" id="PF13675">
    <property type="entry name" value="PilJ"/>
    <property type="match status" value="1"/>
</dbReference>
<evidence type="ECO:0000259" key="7">
    <source>
        <dbReference type="PROSITE" id="PS50113"/>
    </source>
</evidence>
<feature type="domain" description="PAS" evidence="6">
    <location>
        <begin position="185"/>
        <end position="239"/>
    </location>
</feature>
<evidence type="ECO:0000256" key="3">
    <source>
        <dbReference type="ARBA" id="ARBA00022989"/>
    </source>
</evidence>
<dbReference type="InterPro" id="IPR013656">
    <property type="entry name" value="PAS_4"/>
</dbReference>